<dbReference type="Proteomes" id="UP000030143">
    <property type="component" value="Unassembled WGS sequence"/>
</dbReference>
<keyword evidence="3" id="KW-1185">Reference proteome</keyword>
<dbReference type="Gene3D" id="3.40.50.1820">
    <property type="entry name" value="alpha/beta hydrolase"/>
    <property type="match status" value="1"/>
</dbReference>
<accession>A0A0A2IMJ6</accession>
<dbReference type="InterPro" id="IPR029058">
    <property type="entry name" value="AB_hydrolase_fold"/>
</dbReference>
<gene>
    <name evidence="2" type="ORF">PEX2_083920</name>
</gene>
<evidence type="ECO:0000313" key="2">
    <source>
        <dbReference type="EMBL" id="KGO52676.1"/>
    </source>
</evidence>
<reference evidence="2 3" key="1">
    <citation type="journal article" date="2015" name="Mol. Plant Microbe Interact.">
        <title>Genome, transcriptome, and functional analyses of Penicillium expansum provide new insights into secondary metabolism and pathogenicity.</title>
        <authorList>
            <person name="Ballester A.R."/>
            <person name="Marcet-Houben M."/>
            <person name="Levin E."/>
            <person name="Sela N."/>
            <person name="Selma-Lazaro C."/>
            <person name="Carmona L."/>
            <person name="Wisniewski M."/>
            <person name="Droby S."/>
            <person name="Gonzalez-Candelas L."/>
            <person name="Gabaldon T."/>
        </authorList>
    </citation>
    <scope>NUCLEOTIDE SEQUENCE [LARGE SCALE GENOMIC DNA]</scope>
    <source>
        <strain evidence="2 3">MD-8</strain>
    </source>
</reference>
<dbReference type="GeneID" id="27681082"/>
<name>A0A0A2IMJ6_PENEN</name>
<dbReference type="AlphaFoldDB" id="A0A0A2IMJ6"/>
<comment type="caution">
    <text evidence="2">The sequence shown here is derived from an EMBL/GenBank/DDBJ whole genome shotgun (WGS) entry which is preliminary data.</text>
</comment>
<evidence type="ECO:0000313" key="3">
    <source>
        <dbReference type="Proteomes" id="UP000030143"/>
    </source>
</evidence>
<dbReference type="PANTHER" id="PTHR43139">
    <property type="entry name" value="SI:DKEY-122A22.2"/>
    <property type="match status" value="1"/>
</dbReference>
<dbReference type="PhylomeDB" id="A0A0A2IMJ6"/>
<dbReference type="SUPFAM" id="SSF53474">
    <property type="entry name" value="alpha/beta-Hydrolases"/>
    <property type="match status" value="1"/>
</dbReference>
<dbReference type="HOGENOM" id="CLU_020336_9_1_1"/>
<dbReference type="OrthoDB" id="294702at2759"/>
<dbReference type="STRING" id="27334.A0A0A2IMJ6"/>
<sequence>MTYENTRESCEAREGVVESPNGTRLSIIAKGAPRSANNPVVIFESGLGVSGAQWAAVQRLLDPRIRSYAYDRAGYGNSPESKTPRNAANLAAELLDVLRAAKISPPYIVVAHSYGGIIAREFLAAADAEAIAGMVLVDTNQENTHPKLRVPFSAIQALCGERDYSDVIGLFRENSWTQEELDRIATDGSVPTAASTTDKEAALILQSSIDLGEKHQLDTRPLGMRPVTVIRGDSRRDFQRLRTAAQEGDCGTKEHFQEMDEFLESRFDVFDRELQMQQLSLSGNSRFVQATNSGHSVMATEPQLVADEILAVWDSSL</sequence>
<protein>
    <recommendedName>
        <fullName evidence="1">AB hydrolase-1 domain-containing protein</fullName>
    </recommendedName>
</protein>
<dbReference type="InterPro" id="IPR052370">
    <property type="entry name" value="Meta-cleavage_hydrolase"/>
</dbReference>
<dbReference type="RefSeq" id="XP_016595394.1">
    <property type="nucleotide sequence ID" value="XM_016745662.1"/>
</dbReference>
<dbReference type="GO" id="GO:0017000">
    <property type="term" value="P:antibiotic biosynthetic process"/>
    <property type="evidence" value="ECO:0007669"/>
    <property type="project" value="UniProtKB-ARBA"/>
</dbReference>
<organism evidence="2 3">
    <name type="scientific">Penicillium expansum</name>
    <name type="common">Blue mold rot fungus</name>
    <dbReference type="NCBI Taxonomy" id="27334"/>
    <lineage>
        <taxon>Eukaryota</taxon>
        <taxon>Fungi</taxon>
        <taxon>Dikarya</taxon>
        <taxon>Ascomycota</taxon>
        <taxon>Pezizomycotina</taxon>
        <taxon>Eurotiomycetes</taxon>
        <taxon>Eurotiomycetidae</taxon>
        <taxon>Eurotiales</taxon>
        <taxon>Aspergillaceae</taxon>
        <taxon>Penicillium</taxon>
    </lineage>
</organism>
<dbReference type="VEuPathDB" id="FungiDB:PEXP_095500"/>
<dbReference type="Pfam" id="PF12697">
    <property type="entry name" value="Abhydrolase_6"/>
    <property type="match status" value="1"/>
</dbReference>
<dbReference type="InterPro" id="IPR000073">
    <property type="entry name" value="AB_hydrolase_1"/>
</dbReference>
<dbReference type="EMBL" id="JQFZ01000260">
    <property type="protein sequence ID" value="KGO52676.1"/>
    <property type="molecule type" value="Genomic_DNA"/>
</dbReference>
<proteinExistence type="predicted"/>
<dbReference type="GO" id="GO:0072330">
    <property type="term" value="P:monocarboxylic acid biosynthetic process"/>
    <property type="evidence" value="ECO:0007669"/>
    <property type="project" value="UniProtKB-ARBA"/>
</dbReference>
<dbReference type="GO" id="GO:0005783">
    <property type="term" value="C:endoplasmic reticulum"/>
    <property type="evidence" value="ECO:0007669"/>
    <property type="project" value="TreeGrafter"/>
</dbReference>
<evidence type="ECO:0000259" key="1">
    <source>
        <dbReference type="Pfam" id="PF12697"/>
    </source>
</evidence>
<dbReference type="PANTHER" id="PTHR43139:SF52">
    <property type="entry name" value="SI:DKEY-122A22.2"/>
    <property type="match status" value="1"/>
</dbReference>
<feature type="domain" description="AB hydrolase-1" evidence="1">
    <location>
        <begin position="42"/>
        <end position="307"/>
    </location>
</feature>